<accession>A0A9W5T962</accession>
<feature type="compositionally biased region" description="Basic and acidic residues" evidence="1">
    <location>
        <begin position="87"/>
        <end position="103"/>
    </location>
</feature>
<protein>
    <submittedName>
        <fullName evidence="3">Tyrosine phosphatase, putative</fullName>
    </submittedName>
</protein>
<dbReference type="EMBL" id="BLIY01000007">
    <property type="protein sequence ID" value="GFE53779.1"/>
    <property type="molecule type" value="Genomic_DNA"/>
</dbReference>
<dbReference type="Proteomes" id="UP001057455">
    <property type="component" value="Unassembled WGS sequence"/>
</dbReference>
<dbReference type="InterPro" id="IPR036869">
    <property type="entry name" value="J_dom_sf"/>
</dbReference>
<dbReference type="AlphaFoldDB" id="A0A9W5T962"/>
<dbReference type="InterPro" id="IPR001623">
    <property type="entry name" value="DnaJ_domain"/>
</dbReference>
<evidence type="ECO:0000256" key="1">
    <source>
        <dbReference type="SAM" id="MobiDB-lite"/>
    </source>
</evidence>
<feature type="region of interest" description="Disordered" evidence="1">
    <location>
        <begin position="223"/>
        <end position="264"/>
    </location>
</feature>
<name>A0A9W5T962_BABOV</name>
<dbReference type="CDD" id="cd06257">
    <property type="entry name" value="DnaJ"/>
    <property type="match status" value="1"/>
</dbReference>
<feature type="compositionally biased region" description="Polar residues" evidence="1">
    <location>
        <begin position="229"/>
        <end position="245"/>
    </location>
</feature>
<organism evidence="3 4">
    <name type="scientific">Babesia ovis</name>
    <dbReference type="NCBI Taxonomy" id="5869"/>
    <lineage>
        <taxon>Eukaryota</taxon>
        <taxon>Sar</taxon>
        <taxon>Alveolata</taxon>
        <taxon>Apicomplexa</taxon>
        <taxon>Aconoidasida</taxon>
        <taxon>Piroplasmida</taxon>
        <taxon>Babesiidae</taxon>
        <taxon>Babesia</taxon>
    </lineage>
</organism>
<evidence type="ECO:0000313" key="4">
    <source>
        <dbReference type="Proteomes" id="UP001057455"/>
    </source>
</evidence>
<feature type="region of interest" description="Disordered" evidence="1">
    <location>
        <begin position="43"/>
        <end position="132"/>
    </location>
</feature>
<dbReference type="SUPFAM" id="SSF46565">
    <property type="entry name" value="Chaperone J-domain"/>
    <property type="match status" value="1"/>
</dbReference>
<feature type="domain" description="J" evidence="2">
    <location>
        <begin position="329"/>
        <end position="388"/>
    </location>
</feature>
<keyword evidence="4" id="KW-1185">Reference proteome</keyword>
<comment type="caution">
    <text evidence="3">The sequence shown here is derived from an EMBL/GenBank/DDBJ whole genome shotgun (WGS) entry which is preliminary data.</text>
</comment>
<sequence length="388" mass="44110">MAGSKIPWNWWRKKLSGYTSTVFGANERTPDKSQLHQSAGVDHGDFIDLGEEPNLIGNPQDVPSCGRSKDDPKASHMPDLDIFDDVPSNRRNDIPGFHSHEDINGSTRKPGQDNGDLDTLWPVDTRATKGTTTSPDDMLMIDLDSQPGKIVVDDFLNFNHDTKRGNKQSHDISNDLFTMLTKDQRRLDNMFNLDLSGHQKQNVEPLLSVDEIDEIVYKQNVKQPEYVPDNSNQNTPLNATPNADTDQNEERGQTQSESDDSEDFTSLLEESFKKMGWINNNQSSGDITGAEEEQKIKNEIRQWAHSETGELKDVRALLFTLHQVLWKGAKWETMDIALCTAEKNAVKRQYRRALLLCHPDKHTKSNWQTMLRAQLMTQALHEAWSKLE</sequence>
<evidence type="ECO:0000313" key="3">
    <source>
        <dbReference type="EMBL" id="GFE53779.1"/>
    </source>
</evidence>
<dbReference type="OrthoDB" id="1717591at2759"/>
<gene>
    <name evidence="3" type="ORF">BaOVIS_011830</name>
</gene>
<reference evidence="3" key="1">
    <citation type="submission" date="2019-12" db="EMBL/GenBank/DDBJ databases">
        <title>Genome sequence of Babesia ovis.</title>
        <authorList>
            <person name="Yamagishi J."/>
            <person name="Sevinc F."/>
            <person name="Xuan X."/>
        </authorList>
    </citation>
    <scope>NUCLEOTIDE SEQUENCE</scope>
    <source>
        <strain evidence="3">Selcuk</strain>
    </source>
</reference>
<proteinExistence type="predicted"/>
<feature type="compositionally biased region" description="Basic and acidic residues" evidence="1">
    <location>
        <begin position="67"/>
        <end position="79"/>
    </location>
</feature>
<dbReference type="Gene3D" id="1.10.287.110">
    <property type="entry name" value="DnaJ domain"/>
    <property type="match status" value="1"/>
</dbReference>
<dbReference type="PROSITE" id="PS50076">
    <property type="entry name" value="DNAJ_2"/>
    <property type="match status" value="1"/>
</dbReference>
<evidence type="ECO:0000259" key="2">
    <source>
        <dbReference type="PROSITE" id="PS50076"/>
    </source>
</evidence>